<protein>
    <submittedName>
        <fullName evidence="1">(salmon louse) hypothetical protein</fullName>
    </submittedName>
</protein>
<proteinExistence type="predicted"/>
<keyword evidence="2" id="KW-1185">Reference proteome</keyword>
<evidence type="ECO:0000313" key="2">
    <source>
        <dbReference type="Proteomes" id="UP000675881"/>
    </source>
</evidence>
<dbReference type="AlphaFoldDB" id="A0A817F8M2"/>
<dbReference type="EMBL" id="CAJNVT010000007">
    <property type="protein sequence ID" value="CAF2740900.1"/>
    <property type="molecule type" value="Genomic_DNA"/>
</dbReference>
<sequence length="100" mass="11799">MIELSVESLEVRLCRLDLVPEEGRFMNGYKAKVHIGLLSDNIFEIITIKHIFKENLDFPDNVKNQLLKEWKDKFKKRQMLPRAEKVATSGKKEDDTGYMW</sequence>
<evidence type="ECO:0000313" key="1">
    <source>
        <dbReference type="EMBL" id="CAF2740900.1"/>
    </source>
</evidence>
<dbReference type="Proteomes" id="UP000675881">
    <property type="component" value="Unassembled WGS sequence"/>
</dbReference>
<name>A0A817F8M2_LEPSM</name>
<gene>
    <name evidence="1" type="ORF">LSAA_42</name>
</gene>
<accession>A0A817F8M2</accession>
<organism evidence="1 2">
    <name type="scientific">Lepeophtheirus salmonis</name>
    <name type="common">Salmon louse</name>
    <name type="synonym">Caligus salmonis</name>
    <dbReference type="NCBI Taxonomy" id="72036"/>
    <lineage>
        <taxon>Eukaryota</taxon>
        <taxon>Metazoa</taxon>
        <taxon>Ecdysozoa</taxon>
        <taxon>Arthropoda</taxon>
        <taxon>Crustacea</taxon>
        <taxon>Multicrustacea</taxon>
        <taxon>Hexanauplia</taxon>
        <taxon>Copepoda</taxon>
        <taxon>Siphonostomatoida</taxon>
        <taxon>Caligidae</taxon>
        <taxon>Lepeophtheirus</taxon>
    </lineage>
</organism>
<comment type="caution">
    <text evidence="1">The sequence shown here is derived from an EMBL/GenBank/DDBJ whole genome shotgun (WGS) entry which is preliminary data.</text>
</comment>
<reference evidence="1" key="1">
    <citation type="submission" date="2021-02" db="EMBL/GenBank/DDBJ databases">
        <authorList>
            <person name="Bekaert M."/>
        </authorList>
    </citation>
    <scope>NUCLEOTIDE SEQUENCE</scope>
    <source>
        <strain evidence="1">IoA-00</strain>
    </source>
</reference>